<dbReference type="Proteomes" id="UP000297948">
    <property type="component" value="Unassembled WGS sequence"/>
</dbReference>
<protein>
    <submittedName>
        <fullName evidence="2">XRE family transcriptional regulator</fullName>
    </submittedName>
</protein>
<dbReference type="InterPro" id="IPR001387">
    <property type="entry name" value="Cro/C1-type_HTH"/>
</dbReference>
<organism evidence="2 3">
    <name type="scientific">Streptomyces palmae</name>
    <dbReference type="NCBI Taxonomy" id="1701085"/>
    <lineage>
        <taxon>Bacteria</taxon>
        <taxon>Bacillati</taxon>
        <taxon>Actinomycetota</taxon>
        <taxon>Actinomycetes</taxon>
        <taxon>Kitasatosporales</taxon>
        <taxon>Streptomycetaceae</taxon>
        <taxon>Streptomyces</taxon>
    </lineage>
</organism>
<dbReference type="AlphaFoldDB" id="A0A4Z0GG49"/>
<feature type="domain" description="HTH cro/C1-type" evidence="1">
    <location>
        <begin position="10"/>
        <end position="66"/>
    </location>
</feature>
<name>A0A4Z0GG49_9ACTN</name>
<dbReference type="PROSITE" id="PS50943">
    <property type="entry name" value="HTH_CROC1"/>
    <property type="match status" value="1"/>
</dbReference>
<dbReference type="EMBL" id="SRID01000320">
    <property type="protein sequence ID" value="TGA95446.1"/>
    <property type="molecule type" value="Genomic_DNA"/>
</dbReference>
<gene>
    <name evidence="2" type="ORF">E4099_25275</name>
</gene>
<dbReference type="GO" id="GO:0003677">
    <property type="term" value="F:DNA binding"/>
    <property type="evidence" value="ECO:0007669"/>
    <property type="project" value="InterPro"/>
</dbReference>
<dbReference type="OrthoDB" id="4522476at2"/>
<dbReference type="CDD" id="cd00093">
    <property type="entry name" value="HTH_XRE"/>
    <property type="match status" value="1"/>
</dbReference>
<sequence length="412" mass="43961">MEAGRVGRRVAYWRERRGLTQGDFGRLMAQSRRWVQDFEGGQRQADPRLSVLERASEVLRVPMEALLADDPAAPLSSARVHPPEVLALVEAMYRHDVLTGAFSADTPPPALPQIRKVLTYCCEAFQASHYGALGKALPELVIQSQYAVAEASPNSACAAYGALSRVYQLTASFLHKYGESTTVQAALAADRALSAAERSGDPVAIGAASRRVAKSLMYQEQSAAAVGFATAAARRLGGDLSAQGPLGLSTLGMLYLTAAIAASGQPRSESTVSTANDLLSEAAEVAAEQGGDLNEDWTAFGPTNVTLHRVDVHTRFEDGWSALKATAALNDAALAGLTRERHAQHLMTMARAALLARRRDEAAQSLLHAEQLAPEEVRGRPASVSLVKEVLEVTAIPSGQLRMLAQRCGLRA</sequence>
<reference evidence="2 3" key="1">
    <citation type="submission" date="2019-03" db="EMBL/GenBank/DDBJ databases">
        <authorList>
            <person name="Gonzalez-Pimentel J.L."/>
        </authorList>
    </citation>
    <scope>NUCLEOTIDE SEQUENCE [LARGE SCALE GENOMIC DNA]</scope>
    <source>
        <strain evidence="2 3">JCM 31289</strain>
    </source>
</reference>
<dbReference type="Gene3D" id="1.10.260.40">
    <property type="entry name" value="lambda repressor-like DNA-binding domains"/>
    <property type="match status" value="1"/>
</dbReference>
<evidence type="ECO:0000313" key="3">
    <source>
        <dbReference type="Proteomes" id="UP000297948"/>
    </source>
</evidence>
<proteinExistence type="predicted"/>
<keyword evidence="3" id="KW-1185">Reference proteome</keyword>
<evidence type="ECO:0000313" key="2">
    <source>
        <dbReference type="EMBL" id="TGA95446.1"/>
    </source>
</evidence>
<dbReference type="InterPro" id="IPR010982">
    <property type="entry name" value="Lambda_DNA-bd_dom_sf"/>
</dbReference>
<dbReference type="SMART" id="SM00530">
    <property type="entry name" value="HTH_XRE"/>
    <property type="match status" value="1"/>
</dbReference>
<comment type="caution">
    <text evidence="2">The sequence shown here is derived from an EMBL/GenBank/DDBJ whole genome shotgun (WGS) entry which is preliminary data.</text>
</comment>
<evidence type="ECO:0000259" key="1">
    <source>
        <dbReference type="PROSITE" id="PS50943"/>
    </source>
</evidence>
<accession>A0A4Z0GG49</accession>
<dbReference type="RefSeq" id="WP_135341422.1">
    <property type="nucleotide sequence ID" value="NZ_JBHLTX010000005.1"/>
</dbReference>
<dbReference type="SUPFAM" id="SSF47413">
    <property type="entry name" value="lambda repressor-like DNA-binding domains"/>
    <property type="match status" value="1"/>
</dbReference>